<dbReference type="GO" id="GO:0004371">
    <property type="term" value="F:glycerone kinase activity"/>
    <property type="evidence" value="ECO:0007669"/>
    <property type="project" value="UniProtKB-EC"/>
</dbReference>
<dbReference type="Gene3D" id="3.30.1180.20">
    <property type="entry name" value="Dihydroxyacetone kinase, domain 2"/>
    <property type="match status" value="1"/>
</dbReference>
<dbReference type="Pfam" id="PF02733">
    <property type="entry name" value="Dak1"/>
    <property type="match status" value="1"/>
</dbReference>
<reference evidence="5 6" key="1">
    <citation type="submission" date="2023-01" db="EMBL/GenBank/DDBJ databases">
        <authorList>
            <person name="Whitehead M."/>
        </authorList>
    </citation>
    <scope>NUCLEOTIDE SEQUENCE [LARGE SCALE GENOMIC DNA]</scope>
</reference>
<evidence type="ECO:0000313" key="6">
    <source>
        <dbReference type="Proteomes" id="UP001160148"/>
    </source>
</evidence>
<comment type="catalytic activity">
    <reaction evidence="2">
        <text>dihydroxyacetone + ATP = dihydroxyacetone phosphate + ADP + H(+)</text>
        <dbReference type="Rhea" id="RHEA:15773"/>
        <dbReference type="ChEBI" id="CHEBI:15378"/>
        <dbReference type="ChEBI" id="CHEBI:16016"/>
        <dbReference type="ChEBI" id="CHEBI:30616"/>
        <dbReference type="ChEBI" id="CHEBI:57642"/>
        <dbReference type="ChEBI" id="CHEBI:456216"/>
        <dbReference type="EC" id="2.7.1.29"/>
    </reaction>
</comment>
<dbReference type="SUPFAM" id="SSF82549">
    <property type="entry name" value="DAK1/DegV-like"/>
    <property type="match status" value="1"/>
</dbReference>
<dbReference type="GO" id="GO:0005829">
    <property type="term" value="C:cytosol"/>
    <property type="evidence" value="ECO:0007669"/>
    <property type="project" value="TreeGrafter"/>
</dbReference>
<dbReference type="GO" id="GO:0050354">
    <property type="term" value="F:triokinase activity"/>
    <property type="evidence" value="ECO:0007669"/>
    <property type="project" value="UniProtKB-EC"/>
</dbReference>
<dbReference type="AlphaFoldDB" id="A0AAV0XVG2"/>
<dbReference type="GO" id="GO:0019563">
    <property type="term" value="P:glycerol catabolic process"/>
    <property type="evidence" value="ECO:0007669"/>
    <property type="project" value="TreeGrafter"/>
</dbReference>
<evidence type="ECO:0000259" key="4">
    <source>
        <dbReference type="PROSITE" id="PS51481"/>
    </source>
</evidence>
<keyword evidence="6" id="KW-1185">Reference proteome</keyword>
<sequence length="220" mass="24446">MLLLGTDANGKNEIRTVRTMDIRTMVSVTLSLLTDDDQHIMRRWRDADIVAMVNNMGGMSEARFMAIVAEVTRLLGAATGARAVHRWYTGRMLPSSSDTDDGFSVTLMDIGAAADDRVYGGLSYSLIACLDHPVSASGWTFSGLDGRLDLAQHPTPEYVRRHRHCPCDLLKGGNDSHRKDYDHDEDDDYDNLPPSTTVSEDQVPFVTDVLSMQYHTIIIL</sequence>
<dbReference type="PANTHER" id="PTHR28629:SF4">
    <property type="entry name" value="TRIOKINASE_FMN CYCLASE"/>
    <property type="match status" value="1"/>
</dbReference>
<dbReference type="PANTHER" id="PTHR28629">
    <property type="entry name" value="TRIOKINASE/FMN CYCLASE"/>
    <property type="match status" value="1"/>
</dbReference>
<feature type="region of interest" description="Disordered" evidence="3">
    <location>
        <begin position="176"/>
        <end position="198"/>
    </location>
</feature>
<organism evidence="5 6">
    <name type="scientific">Macrosiphum euphorbiae</name>
    <name type="common">potato aphid</name>
    <dbReference type="NCBI Taxonomy" id="13131"/>
    <lineage>
        <taxon>Eukaryota</taxon>
        <taxon>Metazoa</taxon>
        <taxon>Ecdysozoa</taxon>
        <taxon>Arthropoda</taxon>
        <taxon>Hexapoda</taxon>
        <taxon>Insecta</taxon>
        <taxon>Pterygota</taxon>
        <taxon>Neoptera</taxon>
        <taxon>Paraneoptera</taxon>
        <taxon>Hemiptera</taxon>
        <taxon>Sternorrhyncha</taxon>
        <taxon>Aphidomorpha</taxon>
        <taxon>Aphidoidea</taxon>
        <taxon>Aphididae</taxon>
        <taxon>Macrosiphini</taxon>
        <taxon>Macrosiphum</taxon>
    </lineage>
</organism>
<feature type="domain" description="DhaK" evidence="4">
    <location>
        <begin position="1"/>
        <end position="139"/>
    </location>
</feature>
<dbReference type="InterPro" id="IPR004006">
    <property type="entry name" value="DhaK_dom"/>
</dbReference>
<evidence type="ECO:0000256" key="3">
    <source>
        <dbReference type="SAM" id="MobiDB-lite"/>
    </source>
</evidence>
<dbReference type="EMBL" id="CARXXK010000782">
    <property type="protein sequence ID" value="CAI6371171.1"/>
    <property type="molecule type" value="Genomic_DNA"/>
</dbReference>
<gene>
    <name evidence="5" type="ORF">MEUPH1_LOCUS25207</name>
</gene>
<proteinExistence type="predicted"/>
<protein>
    <recommendedName>
        <fullName evidence="4">DhaK domain-containing protein</fullName>
    </recommendedName>
</protein>
<dbReference type="Proteomes" id="UP001160148">
    <property type="component" value="Unassembled WGS sequence"/>
</dbReference>
<comment type="caution">
    <text evidence="5">The sequence shown here is derived from an EMBL/GenBank/DDBJ whole genome shotgun (WGS) entry which is preliminary data.</text>
</comment>
<evidence type="ECO:0000256" key="2">
    <source>
        <dbReference type="ARBA" id="ARBA00048898"/>
    </source>
</evidence>
<evidence type="ECO:0000256" key="1">
    <source>
        <dbReference type="ARBA" id="ARBA00047974"/>
    </source>
</evidence>
<accession>A0AAV0XVG2</accession>
<evidence type="ECO:0000313" key="5">
    <source>
        <dbReference type="EMBL" id="CAI6371171.1"/>
    </source>
</evidence>
<dbReference type="PROSITE" id="PS51481">
    <property type="entry name" value="DHAK"/>
    <property type="match status" value="1"/>
</dbReference>
<comment type="catalytic activity">
    <reaction evidence="1">
        <text>D-glyceraldehyde + ATP = D-glyceraldehyde 3-phosphate + ADP + H(+)</text>
        <dbReference type="Rhea" id="RHEA:13941"/>
        <dbReference type="ChEBI" id="CHEBI:15378"/>
        <dbReference type="ChEBI" id="CHEBI:17378"/>
        <dbReference type="ChEBI" id="CHEBI:30616"/>
        <dbReference type="ChEBI" id="CHEBI:59776"/>
        <dbReference type="ChEBI" id="CHEBI:456216"/>
        <dbReference type="EC" id="2.7.1.28"/>
    </reaction>
</comment>
<dbReference type="InterPro" id="IPR050861">
    <property type="entry name" value="Dihydroxyacetone_Kinase"/>
</dbReference>
<name>A0AAV0XVG2_9HEMI</name>